<dbReference type="Gene3D" id="3.10.20.30">
    <property type="match status" value="1"/>
</dbReference>
<dbReference type="CDD" id="cd06216">
    <property type="entry name" value="FNR_iron_sulfur_binding_2"/>
    <property type="match status" value="1"/>
</dbReference>
<accession>A0A0R0AZE3</accession>
<dbReference type="InterPro" id="IPR012675">
    <property type="entry name" value="Beta-grasp_dom_sf"/>
</dbReference>
<evidence type="ECO:0000259" key="2">
    <source>
        <dbReference type="PROSITE" id="PS51384"/>
    </source>
</evidence>
<dbReference type="InterPro" id="IPR039261">
    <property type="entry name" value="FNR_nucleotide-bd"/>
</dbReference>
<dbReference type="AlphaFoldDB" id="A0A0R0AZE3"/>
<sequence length="356" mass="38816">MRIVRGMAAPTSPDPAFDATRRWLDPAFFDFWATRLNPLWTWELPRARLLARWAEGDGAVTLLLQANRHWRGVQPGQHVELGVQLQGSWLRRHYSPTVVGPGRFEITVKTTAGGRVSPHLAQASVGEIFELGQGFGDFAWPAGTAPVLLLAAGSGITPMRALLRAQAERGFDRDVTLMYWVRRRDDACFAQELRALADAHPRLLVRVHVTGEGAPRVDALPDAQWPTLAGADVLACGPGGFVQAARARLESLAASFQAEAFTAPPQALAEDGEVEVVLARSGRTLRLPRARSLLEGLEAHGLKPRHGCRMGICNTCVCQRQTGATRHLLSGQRHDEPAAPVRLCVQAPSTDLILEL</sequence>
<dbReference type="Gene3D" id="3.40.50.80">
    <property type="entry name" value="Nucleotide-binding domain of ferredoxin-NADP reductase (FNR) module"/>
    <property type="match status" value="1"/>
</dbReference>
<dbReference type="GO" id="GO:0016491">
    <property type="term" value="F:oxidoreductase activity"/>
    <property type="evidence" value="ECO:0007669"/>
    <property type="project" value="InterPro"/>
</dbReference>
<dbReference type="PANTHER" id="PTHR47354">
    <property type="entry name" value="NADH OXIDOREDUCTASE HCR"/>
    <property type="match status" value="1"/>
</dbReference>
<dbReference type="SUPFAM" id="SSF52343">
    <property type="entry name" value="Ferredoxin reductase-like, C-terminal NADP-linked domain"/>
    <property type="match status" value="1"/>
</dbReference>
<dbReference type="InterPro" id="IPR036010">
    <property type="entry name" value="2Fe-2S_ferredoxin-like_sf"/>
</dbReference>
<reference evidence="3 4" key="1">
    <citation type="submission" date="2015-10" db="EMBL/GenBank/DDBJ databases">
        <title>Genome sequencing and analysis of members of genus Stenotrophomonas.</title>
        <authorList>
            <person name="Patil P.P."/>
            <person name="Midha S."/>
            <person name="Patil P.B."/>
        </authorList>
    </citation>
    <scope>NUCLEOTIDE SEQUENCE [LARGE SCALE GENOMIC DNA]</scope>
    <source>
        <strain evidence="3 4">JCM 16536</strain>
    </source>
</reference>
<dbReference type="InterPro" id="IPR001041">
    <property type="entry name" value="2Fe-2S_ferredoxin-type"/>
</dbReference>
<dbReference type="Pfam" id="PF00111">
    <property type="entry name" value="Fer2"/>
    <property type="match status" value="1"/>
</dbReference>
<feature type="domain" description="2Fe-2S ferredoxin-type" evidence="1">
    <location>
        <begin position="272"/>
        <end position="356"/>
    </location>
</feature>
<dbReference type="InterPro" id="IPR017927">
    <property type="entry name" value="FAD-bd_FR_type"/>
</dbReference>
<proteinExistence type="predicted"/>
<dbReference type="Proteomes" id="UP000051802">
    <property type="component" value="Unassembled WGS sequence"/>
</dbReference>
<dbReference type="PROSITE" id="PS51384">
    <property type="entry name" value="FAD_FR"/>
    <property type="match status" value="1"/>
</dbReference>
<name>A0A0R0AZE3_9GAMM</name>
<dbReference type="PANTHER" id="PTHR47354:SF3">
    <property type="entry name" value="OXIDOREDUCTASE-RELATED"/>
    <property type="match status" value="1"/>
</dbReference>
<feature type="domain" description="FAD-binding FR-type" evidence="2">
    <location>
        <begin position="37"/>
        <end position="141"/>
    </location>
</feature>
<dbReference type="PROSITE" id="PS51085">
    <property type="entry name" value="2FE2S_FER_2"/>
    <property type="match status" value="1"/>
</dbReference>
<dbReference type="Pfam" id="PF00175">
    <property type="entry name" value="NAD_binding_1"/>
    <property type="match status" value="1"/>
</dbReference>
<dbReference type="InterPro" id="IPR050415">
    <property type="entry name" value="MRET"/>
</dbReference>
<keyword evidence="4" id="KW-1185">Reference proteome</keyword>
<dbReference type="InterPro" id="IPR017938">
    <property type="entry name" value="Riboflavin_synthase-like_b-brl"/>
</dbReference>
<gene>
    <name evidence="3" type="ORF">ARC20_06065</name>
</gene>
<dbReference type="EMBL" id="LLXU01000058">
    <property type="protein sequence ID" value="KRG45971.1"/>
    <property type="molecule type" value="Genomic_DNA"/>
</dbReference>
<dbReference type="InterPro" id="IPR008333">
    <property type="entry name" value="Cbr1-like_FAD-bd_dom"/>
</dbReference>
<dbReference type="CDD" id="cd00207">
    <property type="entry name" value="fer2"/>
    <property type="match status" value="1"/>
</dbReference>
<protein>
    <submittedName>
        <fullName evidence="3">Oxidoreductase</fullName>
    </submittedName>
</protein>
<dbReference type="STRING" id="676599.ARC20_06065"/>
<dbReference type="Pfam" id="PF00970">
    <property type="entry name" value="FAD_binding_6"/>
    <property type="match status" value="1"/>
</dbReference>
<comment type="caution">
    <text evidence="3">The sequence shown here is derived from an EMBL/GenBank/DDBJ whole genome shotgun (WGS) entry which is preliminary data.</text>
</comment>
<dbReference type="GO" id="GO:0051536">
    <property type="term" value="F:iron-sulfur cluster binding"/>
    <property type="evidence" value="ECO:0007669"/>
    <property type="project" value="InterPro"/>
</dbReference>
<dbReference type="SUPFAM" id="SSF54292">
    <property type="entry name" value="2Fe-2S ferredoxin-like"/>
    <property type="match status" value="1"/>
</dbReference>
<dbReference type="RefSeq" id="WP_057645277.1">
    <property type="nucleotide sequence ID" value="NZ_LLXU01000058.1"/>
</dbReference>
<organism evidence="3 4">
    <name type="scientific">Stenotrophomonas panacihumi</name>
    <dbReference type="NCBI Taxonomy" id="676599"/>
    <lineage>
        <taxon>Bacteria</taxon>
        <taxon>Pseudomonadati</taxon>
        <taxon>Pseudomonadota</taxon>
        <taxon>Gammaproteobacteria</taxon>
        <taxon>Lysobacterales</taxon>
        <taxon>Lysobacteraceae</taxon>
        <taxon>Stenotrophomonas</taxon>
    </lineage>
</organism>
<dbReference type="PRINTS" id="PR00410">
    <property type="entry name" value="PHEHYDRXLASE"/>
</dbReference>
<dbReference type="Gene3D" id="2.40.30.10">
    <property type="entry name" value="Translation factors"/>
    <property type="match status" value="1"/>
</dbReference>
<dbReference type="SUPFAM" id="SSF63380">
    <property type="entry name" value="Riboflavin synthase domain-like"/>
    <property type="match status" value="1"/>
</dbReference>
<dbReference type="InterPro" id="IPR001433">
    <property type="entry name" value="OxRdtase_FAD/NAD-bd"/>
</dbReference>
<evidence type="ECO:0000259" key="1">
    <source>
        <dbReference type="PROSITE" id="PS51085"/>
    </source>
</evidence>
<dbReference type="OrthoDB" id="9796486at2"/>
<evidence type="ECO:0000313" key="3">
    <source>
        <dbReference type="EMBL" id="KRG45971.1"/>
    </source>
</evidence>
<evidence type="ECO:0000313" key="4">
    <source>
        <dbReference type="Proteomes" id="UP000051802"/>
    </source>
</evidence>